<evidence type="ECO:0008006" key="6">
    <source>
        <dbReference type="Google" id="ProtNLM"/>
    </source>
</evidence>
<accession>A0ABR4N001</accession>
<evidence type="ECO:0000313" key="5">
    <source>
        <dbReference type="Proteomes" id="UP001527925"/>
    </source>
</evidence>
<evidence type="ECO:0000256" key="1">
    <source>
        <dbReference type="ARBA" id="ARBA00004141"/>
    </source>
</evidence>
<proteinExistence type="inferred from homology"/>
<dbReference type="PANTHER" id="PTHR11360:SF317">
    <property type="entry name" value="MAJOR FACILITATOR SUPERFAMILY (MFS) PROFILE DOMAIN-CONTAINING PROTEIN-RELATED"/>
    <property type="match status" value="1"/>
</dbReference>
<dbReference type="PANTHER" id="PTHR11360">
    <property type="entry name" value="MONOCARBOXYLATE TRANSPORTER"/>
    <property type="match status" value="1"/>
</dbReference>
<feature type="transmembrane region" description="Helical" evidence="3">
    <location>
        <begin position="363"/>
        <end position="383"/>
    </location>
</feature>
<dbReference type="EMBL" id="JADGIZ020000056">
    <property type="protein sequence ID" value="KAL2912863.1"/>
    <property type="molecule type" value="Genomic_DNA"/>
</dbReference>
<dbReference type="InterPro" id="IPR050327">
    <property type="entry name" value="Proton-linked_MCT"/>
</dbReference>
<feature type="transmembrane region" description="Helical" evidence="3">
    <location>
        <begin position="466"/>
        <end position="483"/>
    </location>
</feature>
<feature type="transmembrane region" description="Helical" evidence="3">
    <location>
        <begin position="93"/>
        <end position="110"/>
    </location>
</feature>
<reference evidence="4 5" key="1">
    <citation type="submission" date="2023-09" db="EMBL/GenBank/DDBJ databases">
        <title>Pangenome analysis of Batrachochytrium dendrobatidis and related Chytrids.</title>
        <authorList>
            <person name="Yacoub M.N."/>
            <person name="Stajich J.E."/>
            <person name="James T.Y."/>
        </authorList>
    </citation>
    <scope>NUCLEOTIDE SEQUENCE [LARGE SCALE GENOMIC DNA]</scope>
    <source>
        <strain evidence="4 5">JEL0888</strain>
    </source>
</reference>
<keyword evidence="3" id="KW-1133">Transmembrane helix</keyword>
<dbReference type="Pfam" id="PF07690">
    <property type="entry name" value="MFS_1"/>
    <property type="match status" value="1"/>
</dbReference>
<comment type="subcellular location">
    <subcellularLocation>
        <location evidence="1">Membrane</location>
        <topology evidence="1">Multi-pass membrane protein</topology>
    </subcellularLocation>
</comment>
<organism evidence="4 5">
    <name type="scientific">Polyrhizophydium stewartii</name>
    <dbReference type="NCBI Taxonomy" id="2732419"/>
    <lineage>
        <taxon>Eukaryota</taxon>
        <taxon>Fungi</taxon>
        <taxon>Fungi incertae sedis</taxon>
        <taxon>Chytridiomycota</taxon>
        <taxon>Chytridiomycota incertae sedis</taxon>
        <taxon>Chytridiomycetes</taxon>
        <taxon>Rhizophydiales</taxon>
        <taxon>Rhizophydiales incertae sedis</taxon>
        <taxon>Polyrhizophydium</taxon>
    </lineage>
</organism>
<comment type="similarity">
    <text evidence="2">Belongs to the major facilitator superfamily. Monocarboxylate porter (TC 2.A.1.13) family.</text>
</comment>
<evidence type="ECO:0000313" key="4">
    <source>
        <dbReference type="EMBL" id="KAL2912863.1"/>
    </source>
</evidence>
<feature type="transmembrane region" description="Helical" evidence="3">
    <location>
        <begin position="389"/>
        <end position="413"/>
    </location>
</feature>
<feature type="transmembrane region" description="Helical" evidence="3">
    <location>
        <begin position="144"/>
        <end position="166"/>
    </location>
</feature>
<sequence length="540" mass="58437">MLDKLRKRISAAVAEYYKAIKSVALSCRWPYAPTSRLTSLVARSRERHKSTAVLRFKNDRDQLSAGSLYAWSGYNLPIEAYIYGINGGVDRSIASNVFYLAVAALLGPWLERRGPIFGCYIGAGFFFAGNLISAFGVYSKHIELVFFGYGVIGGIGLGIAYIAPISPLQKWFPEARGIAAGVATGEAGIVGLPLTFAVLGLAYFILMASSSSVNGITVNTIKGAENLGRTRLTGKTATGKSLQSSTQPKEIVSSAVDDANMPPPTSPSPTKPVQDVNETIVNVKALKKSSICSSIDHVFHITGLLIISKIQSIIQNQFGKDADTAILINSLLSGANLLGRLVVPLTSDALPFITSGFAGRKSVFLASLLIQGICVAYLPTAILQQDFTGFLACVFVIAFWYGAGFGVIPAFVADQFGAKNVGATHGVMLLAWATGAVIGGIIFTAVLKMQESIYAPNKIPIYNLNFRWILALVVFGFLIGIFVQTNIRDRRLPYAPGEVPHIRFVNGRMLRFYNNFSVKMPSAQEEEDEWVEYLRTTGHF</sequence>
<feature type="transmembrane region" description="Helical" evidence="3">
    <location>
        <begin position="116"/>
        <end position="137"/>
    </location>
</feature>
<comment type="caution">
    <text evidence="4">The sequence shown here is derived from an EMBL/GenBank/DDBJ whole genome shotgun (WGS) entry which is preliminary data.</text>
</comment>
<feature type="transmembrane region" description="Helical" evidence="3">
    <location>
        <begin position="178"/>
        <end position="206"/>
    </location>
</feature>
<gene>
    <name evidence="4" type="ORF">HK105_207644</name>
</gene>
<dbReference type="InterPro" id="IPR011701">
    <property type="entry name" value="MFS"/>
</dbReference>
<evidence type="ECO:0000256" key="2">
    <source>
        <dbReference type="ARBA" id="ARBA00006727"/>
    </source>
</evidence>
<keyword evidence="5" id="KW-1185">Reference proteome</keyword>
<dbReference type="SUPFAM" id="SSF103473">
    <property type="entry name" value="MFS general substrate transporter"/>
    <property type="match status" value="1"/>
</dbReference>
<dbReference type="Gene3D" id="1.20.1250.20">
    <property type="entry name" value="MFS general substrate transporter like domains"/>
    <property type="match status" value="1"/>
</dbReference>
<evidence type="ECO:0000256" key="3">
    <source>
        <dbReference type="SAM" id="Phobius"/>
    </source>
</evidence>
<feature type="transmembrane region" description="Helical" evidence="3">
    <location>
        <begin position="425"/>
        <end position="446"/>
    </location>
</feature>
<protein>
    <recommendedName>
        <fullName evidence="6">Major facilitator superfamily (MFS) profile domain-containing protein</fullName>
    </recommendedName>
</protein>
<keyword evidence="3" id="KW-0812">Transmembrane</keyword>
<dbReference type="InterPro" id="IPR036259">
    <property type="entry name" value="MFS_trans_sf"/>
</dbReference>
<dbReference type="Proteomes" id="UP001527925">
    <property type="component" value="Unassembled WGS sequence"/>
</dbReference>
<keyword evidence="3" id="KW-0472">Membrane</keyword>
<name>A0ABR4N001_9FUNG</name>